<evidence type="ECO:0000313" key="5">
    <source>
        <dbReference type="Proteomes" id="UP001210231"/>
    </source>
</evidence>
<comment type="caution">
    <text evidence="4">The sequence shown here is derived from an EMBL/GenBank/DDBJ whole genome shotgun (WGS) entry which is preliminary data.</text>
</comment>
<keyword evidence="1 2" id="KW-0732">Signal</keyword>
<organism evidence="4 5">
    <name type="scientific">Polluticaenibacter yanchengensis</name>
    <dbReference type="NCBI Taxonomy" id="3014562"/>
    <lineage>
        <taxon>Bacteria</taxon>
        <taxon>Pseudomonadati</taxon>
        <taxon>Bacteroidota</taxon>
        <taxon>Chitinophagia</taxon>
        <taxon>Chitinophagales</taxon>
        <taxon>Chitinophagaceae</taxon>
        <taxon>Polluticaenibacter</taxon>
    </lineage>
</organism>
<feature type="chain" id="PRO_5046114794" description="Outer membrane protein beta-barrel domain-containing protein" evidence="2">
    <location>
        <begin position="19"/>
        <end position="179"/>
    </location>
</feature>
<dbReference type="InterPro" id="IPR027385">
    <property type="entry name" value="Beta-barrel_OMP"/>
</dbReference>
<evidence type="ECO:0000256" key="1">
    <source>
        <dbReference type="ARBA" id="ARBA00022729"/>
    </source>
</evidence>
<dbReference type="InterPro" id="IPR011250">
    <property type="entry name" value="OMP/PagP_B-barrel"/>
</dbReference>
<proteinExistence type="predicted"/>
<reference evidence="4 5" key="1">
    <citation type="submission" date="2022-12" db="EMBL/GenBank/DDBJ databases">
        <title>Chitinophagaceae gen. sp. nov., a new member of the family Chitinophagaceae, isolated from soil in a chemical factory.</title>
        <authorList>
            <person name="Ke Z."/>
        </authorList>
    </citation>
    <scope>NUCLEOTIDE SEQUENCE [LARGE SCALE GENOMIC DNA]</scope>
    <source>
        <strain evidence="4 5">LY-5</strain>
    </source>
</reference>
<name>A0ABT4UK51_9BACT</name>
<evidence type="ECO:0000313" key="4">
    <source>
        <dbReference type="EMBL" id="MDA3615206.1"/>
    </source>
</evidence>
<evidence type="ECO:0000256" key="2">
    <source>
        <dbReference type="SAM" id="SignalP"/>
    </source>
</evidence>
<dbReference type="Gene3D" id="2.40.160.20">
    <property type="match status" value="1"/>
</dbReference>
<dbReference type="Pfam" id="PF13505">
    <property type="entry name" value="OMP_b-brl"/>
    <property type="match status" value="1"/>
</dbReference>
<feature type="signal peptide" evidence="2">
    <location>
        <begin position="1"/>
        <end position="18"/>
    </location>
</feature>
<keyword evidence="5" id="KW-1185">Reference proteome</keyword>
<feature type="domain" description="Outer membrane protein beta-barrel" evidence="3">
    <location>
        <begin position="7"/>
        <end position="164"/>
    </location>
</feature>
<dbReference type="SUPFAM" id="SSF56925">
    <property type="entry name" value="OMPA-like"/>
    <property type="match status" value="1"/>
</dbReference>
<sequence length="179" mass="19839">MKKILVALFSILVINANAQKIEEGTSLVGGSVSFQTTKGNNSVVINPNYGYFIADNFAIGANLNLSFRKEGDTKTNQFGLGPFARYYIGESTTKPFIVTEFSYQNRSIKLPEMSKTKTNGFDFLIGMGFAAFINDMVAVEGVTGYNYSKFKNVDGASGFTMRFGFQIYLGRDNYRNPLK</sequence>
<accession>A0ABT4UK51</accession>
<dbReference type="Proteomes" id="UP001210231">
    <property type="component" value="Unassembled WGS sequence"/>
</dbReference>
<evidence type="ECO:0000259" key="3">
    <source>
        <dbReference type="Pfam" id="PF13505"/>
    </source>
</evidence>
<gene>
    <name evidence="4" type="ORF">O3P16_10340</name>
</gene>
<protein>
    <recommendedName>
        <fullName evidence="3">Outer membrane protein beta-barrel domain-containing protein</fullName>
    </recommendedName>
</protein>
<dbReference type="RefSeq" id="WP_407031531.1">
    <property type="nucleotide sequence ID" value="NZ_JAQGEF010000011.1"/>
</dbReference>
<dbReference type="EMBL" id="JAQGEF010000011">
    <property type="protein sequence ID" value="MDA3615206.1"/>
    <property type="molecule type" value="Genomic_DNA"/>
</dbReference>